<feature type="transmembrane region" description="Helical" evidence="2">
    <location>
        <begin position="24"/>
        <end position="44"/>
    </location>
</feature>
<dbReference type="RefSeq" id="WP_096567467.1">
    <property type="nucleotide sequence ID" value="NZ_JAQMTI010000097.1"/>
</dbReference>
<evidence type="ECO:0000313" key="3">
    <source>
        <dbReference type="EMBL" id="MDB9441303.1"/>
    </source>
</evidence>
<keyword evidence="4" id="KW-1185">Reference proteome</keyword>
<evidence type="ECO:0000256" key="2">
    <source>
        <dbReference type="SAM" id="Phobius"/>
    </source>
</evidence>
<gene>
    <name evidence="3" type="ORF">PN497_08005</name>
</gene>
<evidence type="ECO:0008006" key="5">
    <source>
        <dbReference type="Google" id="ProtNLM"/>
    </source>
</evidence>
<evidence type="ECO:0000313" key="4">
    <source>
        <dbReference type="Proteomes" id="UP001211711"/>
    </source>
</evidence>
<feature type="compositionally biased region" description="Low complexity" evidence="1">
    <location>
        <begin position="149"/>
        <end position="167"/>
    </location>
</feature>
<feature type="region of interest" description="Disordered" evidence="1">
    <location>
        <begin position="75"/>
        <end position="168"/>
    </location>
</feature>
<feature type="compositionally biased region" description="Low complexity" evidence="1">
    <location>
        <begin position="81"/>
        <end position="98"/>
    </location>
</feature>
<feature type="region of interest" description="Disordered" evidence="1">
    <location>
        <begin position="182"/>
        <end position="233"/>
    </location>
</feature>
<name>A0ABT4ZPH3_9CYAN</name>
<reference evidence="3 4" key="1">
    <citation type="submission" date="2023-01" db="EMBL/GenBank/DDBJ databases">
        <title>Genomes from the Australian National Cyanobacteria Reference Collection.</title>
        <authorList>
            <person name="Willis A."/>
            <person name="Lee E.M.F."/>
        </authorList>
    </citation>
    <scope>NUCLEOTIDE SEQUENCE [LARGE SCALE GENOMIC DNA]</scope>
    <source>
        <strain evidence="3 4">CS-549</strain>
    </source>
</reference>
<evidence type="ECO:0000256" key="1">
    <source>
        <dbReference type="SAM" id="MobiDB-lite"/>
    </source>
</evidence>
<feature type="compositionally biased region" description="Pro residues" evidence="1">
    <location>
        <begin position="194"/>
        <end position="224"/>
    </location>
</feature>
<comment type="caution">
    <text evidence="3">The sequence shown here is derived from an EMBL/GenBank/DDBJ whole genome shotgun (WGS) entry which is preliminary data.</text>
</comment>
<feature type="compositionally biased region" description="Polar residues" evidence="1">
    <location>
        <begin position="99"/>
        <end position="138"/>
    </location>
</feature>
<sequence length="370" mass="41449">MNNVKSSFKLHDETIKYRHTDPPWFWTAVFTGSIFLHLFVFWLLRSYEPFLPWIPRSNQDYIAIDLIDIPSAVESQESQPTTVKPKVSSSSQKSVTASLPKTTLTTPENPDDQVINSDLNLSQQGESKNTEVNHQQLEPTPTPTPTPTFTPQVQFTPKPTPTQTIPFNDLPWNRRQEIKLGKGILLPNDIPSESPTPTPEPETAPTPTPEPETTPNPTPEPETTPTPTSQETTTANIGGFLANIDPILRDEIEQLRQDEKLRVDGLPDVLAEYKGSPNKDLKLNFLASDSGLKPANILASLIIDKNGNFQQAVIINLEPAVLRSEESIYEQALNEMFQQESFIGAYNQDGSKPELSNLYVRIRIEPINFQ</sequence>
<keyword evidence="2" id="KW-0812">Transmembrane</keyword>
<proteinExistence type="predicted"/>
<organism evidence="3 4">
    <name type="scientific">Sphaerospermopsis kisseleviana CS-549</name>
    <dbReference type="NCBI Taxonomy" id="3021783"/>
    <lineage>
        <taxon>Bacteria</taxon>
        <taxon>Bacillati</taxon>
        <taxon>Cyanobacteriota</taxon>
        <taxon>Cyanophyceae</taxon>
        <taxon>Nostocales</taxon>
        <taxon>Aphanizomenonaceae</taxon>
        <taxon>Sphaerospermopsis</taxon>
        <taxon>Sphaerospermopsis kisseleviana</taxon>
    </lineage>
</organism>
<dbReference type="Proteomes" id="UP001211711">
    <property type="component" value="Unassembled WGS sequence"/>
</dbReference>
<dbReference type="EMBL" id="JAQMTI010000097">
    <property type="protein sequence ID" value="MDB9441303.1"/>
    <property type="molecule type" value="Genomic_DNA"/>
</dbReference>
<accession>A0ABT4ZPH3</accession>
<protein>
    <recommendedName>
        <fullName evidence="5">TonB C-terminal domain-containing protein</fullName>
    </recommendedName>
</protein>
<keyword evidence="2" id="KW-0472">Membrane</keyword>
<keyword evidence="2" id="KW-1133">Transmembrane helix</keyword>